<dbReference type="RefSeq" id="WP_086313852.1">
    <property type="nucleotide sequence ID" value="NZ_CP147244.1"/>
</dbReference>
<dbReference type="Proteomes" id="UP000194948">
    <property type="component" value="Chromosome"/>
</dbReference>
<keyword evidence="1" id="KW-0472">Membrane</keyword>
<keyword evidence="1" id="KW-0812">Transmembrane</keyword>
<evidence type="ECO:0000313" key="2">
    <source>
        <dbReference type="EMBL" id="WYK00301.1"/>
    </source>
</evidence>
<gene>
    <name evidence="2" type="ORF">A5821_001395</name>
</gene>
<dbReference type="EMBL" id="CP147244">
    <property type="protein sequence ID" value="WYK00301.1"/>
    <property type="molecule type" value="Genomic_DNA"/>
</dbReference>
<sequence>MKNLAWKSIYYGKKSLLWIVYLLFAIYICYLVTSSQALGAKIIFGSLGCIVLSIVILFEYLKNLYEKMIYALTVDCDLKKAVALKQKLQKKDLFNGFKQSIIIFDSLFLLDEGSYATCLEHLHKNQHFFHSTLDYLFIYYHTQMYCYSFLKDEENLESCLEKLFKLKNAKKKQMNNLFSWNEITGMRYFHQNRNKKCLSELDLIDKNRLNNRELTYVLYLKGHCLLKLNETSEGYRLLKEAKALGNTLAVAQLNERGGI</sequence>
<reference evidence="2 3" key="2">
    <citation type="submission" date="2024-03" db="EMBL/GenBank/DDBJ databases">
        <title>The Genome Sequence of Enterococcus sp. DIV0205d.</title>
        <authorList>
            <consortium name="The Broad Institute Genomics Platform"/>
            <consortium name="The Broad Institute Microbial Omics Core"/>
            <consortium name="The Broad Institute Genomic Center for Infectious Diseases"/>
            <person name="Earl A."/>
            <person name="Manson A."/>
            <person name="Gilmore M."/>
            <person name="Schwartman J."/>
            <person name="Shea T."/>
            <person name="Abouelleil A."/>
            <person name="Cao P."/>
            <person name="Chapman S."/>
            <person name="Cusick C."/>
            <person name="Young S."/>
            <person name="Neafsey D."/>
            <person name="Nusbaum C."/>
            <person name="Birren B."/>
        </authorList>
    </citation>
    <scope>NUCLEOTIDE SEQUENCE [LARGE SCALE GENOMIC DNA]</scope>
    <source>
        <strain evidence="2 3">7F3_DIV0205</strain>
    </source>
</reference>
<protein>
    <submittedName>
        <fullName evidence="2">Uncharacterized protein</fullName>
    </submittedName>
</protein>
<evidence type="ECO:0000313" key="3">
    <source>
        <dbReference type="Proteomes" id="UP000194948"/>
    </source>
</evidence>
<feature type="transmembrane region" description="Helical" evidence="1">
    <location>
        <begin position="39"/>
        <end position="61"/>
    </location>
</feature>
<reference evidence="3" key="1">
    <citation type="submission" date="2017-05" db="EMBL/GenBank/DDBJ databases">
        <title>The Genome Sequence of EEnterococcus faecalis 9F2_4866.</title>
        <authorList>
            <consortium name="The Broad Institute Genomics Platform"/>
            <consortium name="The Broad Institute Genomic Center for Infectious Diseases"/>
            <person name="Earl A."/>
            <person name="Manson A."/>
            <person name="Schwartman J."/>
            <person name="Gilmore M."/>
            <person name="Abouelleil A."/>
            <person name="Cao P."/>
            <person name="Chapman S."/>
            <person name="Cusick C."/>
            <person name="Shea T."/>
            <person name="Young S."/>
            <person name="Neafsey D."/>
            <person name="Nusbaum C."/>
            <person name="Birren B."/>
        </authorList>
    </citation>
    <scope>NUCLEOTIDE SEQUENCE [LARGE SCALE GENOMIC DNA]</scope>
    <source>
        <strain evidence="3">7F3_DIV0205</strain>
    </source>
</reference>
<name>A0AAQ3WA51_9ENTE</name>
<keyword evidence="1" id="KW-1133">Transmembrane helix</keyword>
<dbReference type="AlphaFoldDB" id="A0AAQ3WA51"/>
<proteinExistence type="predicted"/>
<organism evidence="2 3">
    <name type="scientific">Candidatus Enterococcus palustris</name>
    <dbReference type="NCBI Taxonomy" id="1834189"/>
    <lineage>
        <taxon>Bacteria</taxon>
        <taxon>Bacillati</taxon>
        <taxon>Bacillota</taxon>
        <taxon>Bacilli</taxon>
        <taxon>Lactobacillales</taxon>
        <taxon>Enterococcaceae</taxon>
        <taxon>Enterococcus</taxon>
    </lineage>
</organism>
<accession>A0AAQ3WA51</accession>
<evidence type="ECO:0000256" key="1">
    <source>
        <dbReference type="SAM" id="Phobius"/>
    </source>
</evidence>
<feature type="transmembrane region" description="Helical" evidence="1">
    <location>
        <begin position="16"/>
        <end position="33"/>
    </location>
</feature>
<keyword evidence="3" id="KW-1185">Reference proteome</keyword>